<evidence type="ECO:0000313" key="2">
    <source>
        <dbReference type="Proteomes" id="UP001150581"/>
    </source>
</evidence>
<keyword evidence="2" id="KW-1185">Reference proteome</keyword>
<accession>A0ACC1IUG5</accession>
<sequence length="1138" mass="127011">MNQSTNSKKHKQLFVKEGDGFEYQKGASTGGDGYRTSVYRHCDSEMRIVVCRIPRPLCTLHIYVPTVTDNDKGLPHTLEHLIFCGSERYPNRGYLDALANCNFADGTNAWTSYDHTCYTLSVSSEQAVANVLPVYLDHVLHPLLRDDQFVTEVYHYDATGKEQGVVFSEMVSREQSESDLSSHHLRKLMFSSNSAYTFETGGLTPDIANLSNQEIIDYHRKYYDVNNITVVMTGAFSEDFEEVLQGLPVDMLKSNGCNSRAPIDCSVPPEDRCRFEFVKFPSADADTGSISFGWRGPQPEDIETQAALEILMEYLAENPSSPLNQRFVERPEPLANYVYHGLENTMPSTLSISFGGVPYPNADSEGDDNDEEDEDEGEDGKCSGDEGAGSVQEDDDEEEDENDSDSQNGEQDPDIPLLFDERYFERLLLAEIQRVYDTHFDGDSKALENSTERVRQKLAVDMENSPECVIQDAMCADIIAAHFSPSRQEGAFRIGKRAKMFDIVDELGRKSVDYWLDLLKTWFIDQQPYHVVMVPDAEMGSRLEAARKEVEKANEAGIVDKEAHARAIAQAIEANKVDLPDSVKQTIPSPDPSLIITLPHTLNVLPLPNAASPAAAVQLIEVDSEFPEIKLHIPMDSLPDPLRAYLVLFQELLLCSDIMLPAGIVYDTDAQPLAEPKRVGYVTVDNRLADIATSNGAAVGYGNGRFSCSWLDELFYVYMRMSDDKFALGVRWLVQVFMFADFTAERILSVAQNLLSEIVDLKRDGDSMAFAVSSLYTTEDREGGPRWAANHISVFEQESVLKGIVDKVKGGDVKSVVSVLNGIQRALIYGQGGFLSMGIPTGKSGQVYINEFSREWAVCLDKYAESQQAESAVPCVADKGRPLFGNNGLFPVPRVNRFPDMASPLRLHFPMAALQSSYVNICFSCDLYKGPVGSSERSFDEQLAELPSMDYYALNMLASLLHRTDGPLYNAIRGKGYAYGAYFHPSQWAGMMSFICPRAADAPKAILEMQQLVRALETEWDEYVGDFEISMTRSTLVYENTIAQATPNNVANSCVVSNINGFESVEQLDRWRNAHMAAVGQKELRRVYELYLRRFLDAEYPMLSIIMTPLDTELPVEIGVYERKTLDELATAALKSVV</sequence>
<protein>
    <submittedName>
        <fullName evidence="1">Uncharacterized protein</fullName>
    </submittedName>
</protein>
<gene>
    <name evidence="1" type="ORF">LPJ66_001028</name>
</gene>
<reference evidence="1" key="1">
    <citation type="submission" date="2022-07" db="EMBL/GenBank/DDBJ databases">
        <title>Phylogenomic reconstructions and comparative analyses of Kickxellomycotina fungi.</title>
        <authorList>
            <person name="Reynolds N.K."/>
            <person name="Stajich J.E."/>
            <person name="Barry K."/>
            <person name="Grigoriev I.V."/>
            <person name="Crous P."/>
            <person name="Smith M.E."/>
        </authorList>
    </citation>
    <scope>NUCLEOTIDE SEQUENCE</scope>
    <source>
        <strain evidence="1">Benny 63K</strain>
    </source>
</reference>
<dbReference type="Proteomes" id="UP001150581">
    <property type="component" value="Unassembled WGS sequence"/>
</dbReference>
<dbReference type="EMBL" id="JANBPG010000045">
    <property type="protein sequence ID" value="KAJ1901088.1"/>
    <property type="molecule type" value="Genomic_DNA"/>
</dbReference>
<organism evidence="1 2">
    <name type="scientific">Kickxella alabastrina</name>
    <dbReference type="NCBI Taxonomy" id="61397"/>
    <lineage>
        <taxon>Eukaryota</taxon>
        <taxon>Fungi</taxon>
        <taxon>Fungi incertae sedis</taxon>
        <taxon>Zoopagomycota</taxon>
        <taxon>Kickxellomycotina</taxon>
        <taxon>Kickxellomycetes</taxon>
        <taxon>Kickxellales</taxon>
        <taxon>Kickxellaceae</taxon>
        <taxon>Kickxella</taxon>
    </lineage>
</organism>
<evidence type="ECO:0000313" key="1">
    <source>
        <dbReference type="EMBL" id="KAJ1901088.1"/>
    </source>
</evidence>
<name>A0ACC1IUG5_9FUNG</name>
<proteinExistence type="predicted"/>
<comment type="caution">
    <text evidence="1">The sequence shown here is derived from an EMBL/GenBank/DDBJ whole genome shotgun (WGS) entry which is preliminary data.</text>
</comment>